<evidence type="ECO:0000256" key="5">
    <source>
        <dbReference type="ARBA" id="ARBA00023163"/>
    </source>
</evidence>
<sequence length="469" mass="53631">MPIYRQIAISIINAIKNGYLKAGDQLPGSRDLADSLNLHRKTIIAAYEELYTQDWISMSPRKRATISESIPNLKASKWEEFSSIHSYDIDFNLPFNQYHDVDHSVEENTVIPDIIIDDGFPDIRLSPISALLKTYRSYVTRTYSIKNANLENPQGTLALREQLVNYLSETRGLIFSKENILITHGAQMSIYLSAQLLLNKKTKIVVAKPNYPKASQTFSNTGAKVLEIGIDEKGLKTDELESLCKTTTITAVYVISHHHYPTTVTLSVDRRVHLLELSKQYHFAIIEDDYDFDYHYTTPPYLPLASGGHNGNVIYIGSFSKILGPSIRIGFMVAPKNFIQQCVELRKTIDVGNDAYMQNSLASLIKEGEFTRYFKKAKKFYQERLELLDQLLKKELNKYISYTLPTGGMAVWIKVDKQYPISAIQNLSKLRIKHISKEENAFRFGFASLNEKEILQAIHILKDYFIKHQ</sequence>
<dbReference type="CDD" id="cd00609">
    <property type="entry name" value="AAT_like"/>
    <property type="match status" value="1"/>
</dbReference>
<dbReference type="InterPro" id="IPR051446">
    <property type="entry name" value="HTH_trans_reg/aminotransferase"/>
</dbReference>
<dbReference type="CDD" id="cd07377">
    <property type="entry name" value="WHTH_GntR"/>
    <property type="match status" value="1"/>
</dbReference>
<dbReference type="InterPro" id="IPR000524">
    <property type="entry name" value="Tscrpt_reg_HTH_GntR"/>
</dbReference>
<keyword evidence="5" id="KW-0804">Transcription</keyword>
<evidence type="ECO:0000259" key="6">
    <source>
        <dbReference type="PROSITE" id="PS50949"/>
    </source>
</evidence>
<protein>
    <submittedName>
        <fullName evidence="7">GntR family transcriptional regulator</fullName>
    </submittedName>
</protein>
<evidence type="ECO:0000256" key="4">
    <source>
        <dbReference type="ARBA" id="ARBA00023125"/>
    </source>
</evidence>
<name>A0AAI8C9F0_9FLAO</name>
<dbReference type="SMART" id="SM00345">
    <property type="entry name" value="HTH_GNTR"/>
    <property type="match status" value="1"/>
</dbReference>
<dbReference type="GO" id="GO:0003677">
    <property type="term" value="F:DNA binding"/>
    <property type="evidence" value="ECO:0007669"/>
    <property type="project" value="UniProtKB-KW"/>
</dbReference>
<evidence type="ECO:0000256" key="1">
    <source>
        <dbReference type="ARBA" id="ARBA00005384"/>
    </source>
</evidence>
<dbReference type="Pfam" id="PF00392">
    <property type="entry name" value="GntR"/>
    <property type="match status" value="1"/>
</dbReference>
<dbReference type="Gene3D" id="1.10.10.10">
    <property type="entry name" value="Winged helix-like DNA-binding domain superfamily/Winged helix DNA-binding domain"/>
    <property type="match status" value="1"/>
</dbReference>
<dbReference type="PROSITE" id="PS50949">
    <property type="entry name" value="HTH_GNTR"/>
    <property type="match status" value="1"/>
</dbReference>
<keyword evidence="2" id="KW-0663">Pyridoxal phosphate</keyword>
<dbReference type="PANTHER" id="PTHR46577:SF1">
    <property type="entry name" value="HTH-TYPE TRANSCRIPTIONAL REGULATORY PROTEIN GABR"/>
    <property type="match status" value="1"/>
</dbReference>
<evidence type="ECO:0000256" key="3">
    <source>
        <dbReference type="ARBA" id="ARBA00023015"/>
    </source>
</evidence>
<reference evidence="7 8" key="1">
    <citation type="journal article" date="2016" name="J. Zhejiang Univ. Sci. B">
        <title>Antibiotic resistance mechanisms of Myroides sp.</title>
        <authorList>
            <person name="Hu S."/>
            <person name="Yuan S."/>
            <person name="Qu H."/>
            <person name="Jiang T."/>
            <person name="Zhou Y."/>
            <person name="Wang M."/>
            <person name="Ming D."/>
        </authorList>
    </citation>
    <scope>NUCLEOTIDE SEQUENCE [LARGE SCALE GENOMIC DNA]</scope>
    <source>
        <strain evidence="7 8">PR63039</strain>
    </source>
</reference>
<dbReference type="InterPro" id="IPR015424">
    <property type="entry name" value="PyrdxlP-dep_Trfase"/>
</dbReference>
<dbReference type="Pfam" id="PF00155">
    <property type="entry name" value="Aminotran_1_2"/>
    <property type="match status" value="1"/>
</dbReference>
<keyword evidence="4" id="KW-0238">DNA-binding</keyword>
<dbReference type="KEGG" id="mod:AS202_15000"/>
<keyword evidence="3" id="KW-0805">Transcription regulation</keyword>
<dbReference type="Proteomes" id="UP000069030">
    <property type="component" value="Chromosome"/>
</dbReference>
<dbReference type="SUPFAM" id="SSF53383">
    <property type="entry name" value="PLP-dependent transferases"/>
    <property type="match status" value="1"/>
</dbReference>
<dbReference type="Gene3D" id="3.40.640.10">
    <property type="entry name" value="Type I PLP-dependent aspartate aminotransferase-like (Major domain)"/>
    <property type="match status" value="1"/>
</dbReference>
<feature type="domain" description="HTH gntR-type" evidence="6">
    <location>
        <begin position="1"/>
        <end position="69"/>
    </location>
</feature>
<dbReference type="GO" id="GO:0030170">
    <property type="term" value="F:pyridoxal phosphate binding"/>
    <property type="evidence" value="ECO:0007669"/>
    <property type="project" value="InterPro"/>
</dbReference>
<dbReference type="InterPro" id="IPR036388">
    <property type="entry name" value="WH-like_DNA-bd_sf"/>
</dbReference>
<dbReference type="AlphaFoldDB" id="A0AAI8C9F0"/>
<proteinExistence type="inferred from homology"/>
<evidence type="ECO:0000256" key="2">
    <source>
        <dbReference type="ARBA" id="ARBA00022898"/>
    </source>
</evidence>
<dbReference type="InterPro" id="IPR015421">
    <property type="entry name" value="PyrdxlP-dep_Trfase_major"/>
</dbReference>
<dbReference type="EMBL" id="CP013690">
    <property type="protein sequence ID" value="ALU28376.1"/>
    <property type="molecule type" value="Genomic_DNA"/>
</dbReference>
<dbReference type="PANTHER" id="PTHR46577">
    <property type="entry name" value="HTH-TYPE TRANSCRIPTIONAL REGULATORY PROTEIN GABR"/>
    <property type="match status" value="1"/>
</dbReference>
<comment type="similarity">
    <text evidence="1">In the C-terminal section; belongs to the class-I pyridoxal-phosphate-dependent aminotransferase family.</text>
</comment>
<evidence type="ECO:0000313" key="7">
    <source>
        <dbReference type="EMBL" id="ALU28376.1"/>
    </source>
</evidence>
<evidence type="ECO:0000313" key="8">
    <source>
        <dbReference type="Proteomes" id="UP000069030"/>
    </source>
</evidence>
<organism evidence="7 8">
    <name type="scientific">Myroides odoratimimus</name>
    <dbReference type="NCBI Taxonomy" id="76832"/>
    <lineage>
        <taxon>Bacteria</taxon>
        <taxon>Pseudomonadati</taxon>
        <taxon>Bacteroidota</taxon>
        <taxon>Flavobacteriia</taxon>
        <taxon>Flavobacteriales</taxon>
        <taxon>Flavobacteriaceae</taxon>
        <taxon>Myroides</taxon>
    </lineage>
</organism>
<dbReference type="GO" id="GO:0003700">
    <property type="term" value="F:DNA-binding transcription factor activity"/>
    <property type="evidence" value="ECO:0007669"/>
    <property type="project" value="InterPro"/>
</dbReference>
<accession>A0AAI8C9F0</accession>
<dbReference type="InterPro" id="IPR036390">
    <property type="entry name" value="WH_DNA-bd_sf"/>
</dbReference>
<gene>
    <name evidence="7" type="ORF">AS202_15000</name>
</gene>
<dbReference type="SUPFAM" id="SSF46785">
    <property type="entry name" value="Winged helix' DNA-binding domain"/>
    <property type="match status" value="1"/>
</dbReference>
<dbReference type="InterPro" id="IPR004839">
    <property type="entry name" value="Aminotransferase_I/II_large"/>
</dbReference>